<feature type="binding site" evidence="10">
    <location>
        <position position="256"/>
    </location>
    <ligand>
        <name>substrate</name>
    </ligand>
</feature>
<feature type="binding site" evidence="10">
    <location>
        <begin position="14"/>
        <end position="16"/>
    </location>
    <ligand>
        <name>substrate</name>
    </ligand>
</feature>
<comment type="subunit">
    <text evidence="10">Homodimer.</text>
</comment>
<feature type="binding site" evidence="10">
    <location>
        <position position="252"/>
    </location>
    <ligand>
        <name>K(+)</name>
        <dbReference type="ChEBI" id="CHEBI:29103"/>
    </ligand>
</feature>
<evidence type="ECO:0000313" key="13">
    <source>
        <dbReference type="WBParaSite" id="PDA_v2.g11040.t1"/>
    </source>
</evidence>
<comment type="cofactor">
    <cofactor evidence="10">
        <name>Mg(2+)</name>
        <dbReference type="ChEBI" id="CHEBI:18420"/>
    </cofactor>
    <text evidence="10">Requires a divalent cation, most likely magnesium in vivo, as an electrophilic catalyst to aid phosphoryl group transfer. It is the chelate of the metal and the nucleotide that is the actual substrate.</text>
</comment>
<sequence length="311" mass="33444">MSSSKPLVIVGSIVQDCVSYTDRFPKPGESVRGNDFKMGSGGKGANQGVQAAKLGALVTMIGRVGNDMFGDANISNLKKAGVNVEFIEKSETAPTSVACITVDNKGENSIVVTLGANLELNVERVKELEDVIAGAAMVMCQFEVNEETNYAAFEIAHSHNVTTFYNAAPGKPGMDKEILKFTDILCTNENETEFLIGRQLSSIEDFKEASRELLQYGPKTIVCTLGAKGVLVTDKESIEHVEVPRVKAIDTTGAGDSFCGSLTYLITKYPNKSIAELSRIASKIASMSVQKHGTQSSYPSIAEVRDNEIEL</sequence>
<dbReference type="PANTHER" id="PTHR10584">
    <property type="entry name" value="SUGAR KINASE"/>
    <property type="match status" value="1"/>
</dbReference>
<feature type="binding site" evidence="10">
    <location>
        <position position="250"/>
    </location>
    <ligand>
        <name>K(+)</name>
        <dbReference type="ChEBI" id="CHEBI:29103"/>
    </ligand>
</feature>
<dbReference type="PANTHER" id="PTHR10584:SF166">
    <property type="entry name" value="RIBOKINASE"/>
    <property type="match status" value="1"/>
</dbReference>
<dbReference type="GO" id="GO:0019303">
    <property type="term" value="P:D-ribose catabolic process"/>
    <property type="evidence" value="ECO:0007669"/>
    <property type="project" value="UniProtKB-UniRule"/>
</dbReference>
<comment type="pathway">
    <text evidence="10">Carbohydrate metabolism; D-ribose degradation; D-ribose 5-phosphate from beta-D-ribopyranose: step 2/2.</text>
</comment>
<dbReference type="GO" id="GO:0005634">
    <property type="term" value="C:nucleus"/>
    <property type="evidence" value="ECO:0007669"/>
    <property type="project" value="UniProtKB-SubCell"/>
</dbReference>
<dbReference type="FunFam" id="3.40.1190.20:FF:000010">
    <property type="entry name" value="Ribokinase"/>
    <property type="match status" value="1"/>
</dbReference>
<dbReference type="GO" id="GO:0004747">
    <property type="term" value="F:ribokinase activity"/>
    <property type="evidence" value="ECO:0007669"/>
    <property type="project" value="UniProtKB-UniRule"/>
</dbReference>
<keyword evidence="12" id="KW-1185">Reference proteome</keyword>
<evidence type="ECO:0000256" key="1">
    <source>
        <dbReference type="ARBA" id="ARBA00022490"/>
    </source>
</evidence>
<comment type="subcellular location">
    <subcellularLocation>
        <location evidence="10">Cytoplasm</location>
    </subcellularLocation>
    <subcellularLocation>
        <location evidence="10">Nucleus</location>
    </subcellularLocation>
</comment>
<feature type="binding site" evidence="10">
    <location>
        <begin position="42"/>
        <end position="46"/>
    </location>
    <ligand>
        <name>substrate</name>
    </ligand>
</feature>
<evidence type="ECO:0000256" key="8">
    <source>
        <dbReference type="ARBA" id="ARBA00022958"/>
    </source>
</evidence>
<keyword evidence="8 10" id="KW-0630">Potassium</keyword>
<dbReference type="AlphaFoldDB" id="A0A914P1F3"/>
<feature type="binding site" evidence="10">
    <location>
        <begin position="255"/>
        <end position="256"/>
    </location>
    <ligand>
        <name>ATP</name>
        <dbReference type="ChEBI" id="CHEBI:30616"/>
    </ligand>
</feature>
<comment type="similarity">
    <text evidence="10">Belongs to the carbohydrate kinase PfkB family. Ribokinase subfamily.</text>
</comment>
<dbReference type="InterPro" id="IPR011877">
    <property type="entry name" value="Ribokinase"/>
</dbReference>
<dbReference type="InterPro" id="IPR002139">
    <property type="entry name" value="Ribo/fructo_kinase"/>
</dbReference>
<feature type="binding site" evidence="10">
    <location>
        <position position="188"/>
    </location>
    <ligand>
        <name>ATP</name>
        <dbReference type="ChEBI" id="CHEBI:30616"/>
    </ligand>
</feature>
<comment type="catalytic activity">
    <reaction evidence="10">
        <text>D-ribose + ATP = D-ribose 5-phosphate + ADP + H(+)</text>
        <dbReference type="Rhea" id="RHEA:13697"/>
        <dbReference type="ChEBI" id="CHEBI:15378"/>
        <dbReference type="ChEBI" id="CHEBI:30616"/>
        <dbReference type="ChEBI" id="CHEBI:47013"/>
        <dbReference type="ChEBI" id="CHEBI:78346"/>
        <dbReference type="ChEBI" id="CHEBI:456216"/>
        <dbReference type="EC" id="2.7.1.15"/>
    </reaction>
</comment>
<proteinExistence type="inferred from homology"/>
<keyword evidence="9 10" id="KW-0119">Carbohydrate metabolism</keyword>
<evidence type="ECO:0000256" key="6">
    <source>
        <dbReference type="ARBA" id="ARBA00022840"/>
    </source>
</evidence>
<protein>
    <recommendedName>
        <fullName evidence="10">Ribokinase</fullName>
        <shortName evidence="10">RK</shortName>
        <ecNumber evidence="10">2.7.1.15</ecNumber>
    </recommendedName>
</protein>
<feature type="binding site" evidence="10">
    <location>
        <position position="143"/>
    </location>
    <ligand>
        <name>substrate</name>
    </ligand>
</feature>
<evidence type="ECO:0000256" key="2">
    <source>
        <dbReference type="ARBA" id="ARBA00022679"/>
    </source>
</evidence>
<evidence type="ECO:0000256" key="5">
    <source>
        <dbReference type="ARBA" id="ARBA00022777"/>
    </source>
</evidence>
<feature type="binding site" evidence="10">
    <location>
        <position position="291"/>
    </location>
    <ligand>
        <name>K(+)</name>
        <dbReference type="ChEBI" id="CHEBI:29103"/>
    </ligand>
</feature>
<dbReference type="GO" id="GO:0005829">
    <property type="term" value="C:cytosol"/>
    <property type="evidence" value="ECO:0007669"/>
    <property type="project" value="TreeGrafter"/>
</dbReference>
<keyword evidence="3 10" id="KW-0479">Metal-binding</keyword>
<feature type="active site" description="Proton acceptor" evidence="10">
    <location>
        <position position="256"/>
    </location>
</feature>
<dbReference type="Pfam" id="PF00294">
    <property type="entry name" value="PfkB"/>
    <property type="match status" value="1"/>
</dbReference>
<organism evidence="12 13">
    <name type="scientific">Panagrolaimus davidi</name>
    <dbReference type="NCBI Taxonomy" id="227884"/>
    <lineage>
        <taxon>Eukaryota</taxon>
        <taxon>Metazoa</taxon>
        <taxon>Ecdysozoa</taxon>
        <taxon>Nematoda</taxon>
        <taxon>Chromadorea</taxon>
        <taxon>Rhabditida</taxon>
        <taxon>Tylenchina</taxon>
        <taxon>Panagrolaimomorpha</taxon>
        <taxon>Panagrolaimoidea</taxon>
        <taxon>Panagrolaimidae</taxon>
        <taxon>Panagrolaimus</taxon>
    </lineage>
</organism>
<name>A0A914P1F3_9BILA</name>
<evidence type="ECO:0000313" key="12">
    <source>
        <dbReference type="Proteomes" id="UP000887578"/>
    </source>
</evidence>
<evidence type="ECO:0000256" key="10">
    <source>
        <dbReference type="HAMAP-Rule" id="MF_03215"/>
    </source>
</evidence>
<dbReference type="CDD" id="cd01174">
    <property type="entry name" value="ribokinase"/>
    <property type="match status" value="1"/>
</dbReference>
<comment type="caution">
    <text evidence="10">Lacks conserved residue(s) required for the propagation of feature annotation.</text>
</comment>
<comment type="function">
    <text evidence="10">Catalyzes the phosphorylation of ribose at O-5 in a reaction requiring ATP and magnesium. The resulting D-ribose-5-phosphate can then be used either for sythesis of nucleotides, histidine, and tryptophan, or as a component of the pentose phosphate pathway.</text>
</comment>
<keyword evidence="6 10" id="KW-0067">ATP-binding</keyword>
<keyword evidence="1 10" id="KW-0963">Cytoplasm</keyword>
<keyword evidence="10" id="KW-0539">Nucleus</keyword>
<dbReference type="InterPro" id="IPR029056">
    <property type="entry name" value="Ribokinase-like"/>
</dbReference>
<evidence type="ECO:0000256" key="3">
    <source>
        <dbReference type="ARBA" id="ARBA00022723"/>
    </source>
</evidence>
<dbReference type="Proteomes" id="UP000887578">
    <property type="component" value="Unplaced"/>
</dbReference>
<feature type="binding site" evidence="10">
    <location>
        <position position="288"/>
    </location>
    <ligand>
        <name>K(+)</name>
        <dbReference type="ChEBI" id="CHEBI:29103"/>
    </ligand>
</feature>
<evidence type="ECO:0000256" key="9">
    <source>
        <dbReference type="ARBA" id="ARBA00023277"/>
    </source>
</evidence>
<dbReference type="HAMAP" id="MF_01987">
    <property type="entry name" value="Ribokinase"/>
    <property type="match status" value="1"/>
</dbReference>
<feature type="binding site" evidence="10">
    <location>
        <position position="297"/>
    </location>
    <ligand>
        <name>K(+)</name>
        <dbReference type="ChEBI" id="CHEBI:29103"/>
    </ligand>
</feature>
<dbReference type="SUPFAM" id="SSF53613">
    <property type="entry name" value="Ribokinase-like"/>
    <property type="match status" value="1"/>
</dbReference>
<dbReference type="GO" id="GO:0005524">
    <property type="term" value="F:ATP binding"/>
    <property type="evidence" value="ECO:0007669"/>
    <property type="project" value="UniProtKB-UniRule"/>
</dbReference>
<evidence type="ECO:0000256" key="4">
    <source>
        <dbReference type="ARBA" id="ARBA00022741"/>
    </source>
</evidence>
<dbReference type="GO" id="GO:0046872">
    <property type="term" value="F:metal ion binding"/>
    <property type="evidence" value="ECO:0007669"/>
    <property type="project" value="UniProtKB-KW"/>
</dbReference>
<feature type="binding site" evidence="10">
    <location>
        <begin position="224"/>
        <end position="229"/>
    </location>
    <ligand>
        <name>ATP</name>
        <dbReference type="ChEBI" id="CHEBI:30616"/>
    </ligand>
</feature>
<dbReference type="PRINTS" id="PR00990">
    <property type="entry name" value="RIBOKINASE"/>
</dbReference>
<dbReference type="Gene3D" id="3.40.1190.20">
    <property type="match status" value="1"/>
</dbReference>
<keyword evidence="7 10" id="KW-0460">Magnesium</keyword>
<dbReference type="NCBIfam" id="TIGR02152">
    <property type="entry name" value="D_ribokin_bact"/>
    <property type="match status" value="1"/>
</dbReference>
<dbReference type="EC" id="2.7.1.15" evidence="10"/>
<accession>A0A914P1F3</accession>
<keyword evidence="2 10" id="KW-0808">Transferase</keyword>
<keyword evidence="4 10" id="KW-0547">Nucleotide-binding</keyword>
<dbReference type="InterPro" id="IPR011611">
    <property type="entry name" value="PfkB_dom"/>
</dbReference>
<comment type="activity regulation">
    <text evidence="10">Activated by a monovalent cation that binds near, but not in, the active site. The most likely occupant of the site in vivo is potassium. Ion binding induces a conformational change that may alter substrate affinity.</text>
</comment>
<keyword evidence="5 10" id="KW-0418">Kinase</keyword>
<feature type="binding site" evidence="10">
    <location>
        <position position="293"/>
    </location>
    <ligand>
        <name>K(+)</name>
        <dbReference type="ChEBI" id="CHEBI:29103"/>
    </ligand>
</feature>
<dbReference type="WBParaSite" id="PDA_v2.g11040.t1">
    <property type="protein sequence ID" value="PDA_v2.g11040.t1"/>
    <property type="gene ID" value="PDA_v2.g11040"/>
</dbReference>
<evidence type="ECO:0000259" key="11">
    <source>
        <dbReference type="Pfam" id="PF00294"/>
    </source>
</evidence>
<reference evidence="13" key="1">
    <citation type="submission" date="2022-11" db="UniProtKB">
        <authorList>
            <consortium name="WormBaseParasite"/>
        </authorList>
    </citation>
    <scope>IDENTIFICATION</scope>
</reference>
<evidence type="ECO:0000256" key="7">
    <source>
        <dbReference type="ARBA" id="ARBA00022842"/>
    </source>
</evidence>
<feature type="domain" description="Carbohydrate kinase PfkB" evidence="11">
    <location>
        <begin position="7"/>
        <end position="300"/>
    </location>
</feature>